<comment type="subcellular location">
    <subcellularLocation>
        <location evidence="1">Membrane</location>
        <topology evidence="1">Multi-pass membrane protein</topology>
    </subcellularLocation>
</comment>
<evidence type="ECO:0000313" key="9">
    <source>
        <dbReference type="Proteomes" id="UP000515125"/>
    </source>
</evidence>
<keyword evidence="5" id="KW-0029">Amino-acid transport</keyword>
<gene>
    <name evidence="10" type="primary">LOC34619565</name>
</gene>
<evidence type="ECO:0000256" key="8">
    <source>
        <dbReference type="SAM" id="Phobius"/>
    </source>
</evidence>
<keyword evidence="7 8" id="KW-0472">Membrane</keyword>
<dbReference type="GO" id="GO:0006865">
    <property type="term" value="P:amino acid transport"/>
    <property type="evidence" value="ECO:0007669"/>
    <property type="project" value="UniProtKB-KW"/>
</dbReference>
<feature type="transmembrane region" description="Helical" evidence="8">
    <location>
        <begin position="96"/>
        <end position="115"/>
    </location>
</feature>
<dbReference type="InterPro" id="IPR052599">
    <property type="entry name" value="SLC43A_AATransporter"/>
</dbReference>
<dbReference type="RefSeq" id="XP_026193616.1">
    <property type="nucleotide sequence ID" value="XM_026337831.1"/>
</dbReference>
<organism evidence="9 10">
    <name type="scientific">Cyclospora cayetanensis</name>
    <dbReference type="NCBI Taxonomy" id="88456"/>
    <lineage>
        <taxon>Eukaryota</taxon>
        <taxon>Sar</taxon>
        <taxon>Alveolata</taxon>
        <taxon>Apicomplexa</taxon>
        <taxon>Conoidasida</taxon>
        <taxon>Coccidia</taxon>
        <taxon>Eucoccidiorida</taxon>
        <taxon>Eimeriorina</taxon>
        <taxon>Eimeriidae</taxon>
        <taxon>Cyclospora</taxon>
    </lineage>
</organism>
<evidence type="ECO:0000313" key="10">
    <source>
        <dbReference type="RefSeq" id="XP_026193616.1"/>
    </source>
</evidence>
<keyword evidence="3" id="KW-0813">Transport</keyword>
<dbReference type="Gene3D" id="1.20.1250.20">
    <property type="entry name" value="MFS general substrate transporter like domains"/>
    <property type="match status" value="2"/>
</dbReference>
<feature type="transmembrane region" description="Helical" evidence="8">
    <location>
        <begin position="459"/>
        <end position="479"/>
    </location>
</feature>
<dbReference type="PANTHER" id="PTHR20772:SF2">
    <property type="entry name" value="PROTEIN FMP42"/>
    <property type="match status" value="1"/>
</dbReference>
<feature type="transmembrane region" description="Helical" evidence="8">
    <location>
        <begin position="122"/>
        <end position="144"/>
    </location>
</feature>
<feature type="transmembrane region" description="Helical" evidence="8">
    <location>
        <begin position="343"/>
        <end position="362"/>
    </location>
</feature>
<evidence type="ECO:0000256" key="2">
    <source>
        <dbReference type="ARBA" id="ARBA00006595"/>
    </source>
</evidence>
<evidence type="ECO:0000256" key="4">
    <source>
        <dbReference type="ARBA" id="ARBA00022692"/>
    </source>
</evidence>
<evidence type="ECO:0000256" key="1">
    <source>
        <dbReference type="ARBA" id="ARBA00004141"/>
    </source>
</evidence>
<keyword evidence="4 8" id="KW-0812">Transmembrane</keyword>
<dbReference type="InterPro" id="IPR036259">
    <property type="entry name" value="MFS_trans_sf"/>
</dbReference>
<dbReference type="OrthoDB" id="330047at2759"/>
<protein>
    <submittedName>
        <fullName evidence="10">Uncharacterized protein LOC34619565</fullName>
    </submittedName>
</protein>
<reference evidence="10" key="1">
    <citation type="submission" date="2025-08" db="UniProtKB">
        <authorList>
            <consortium name="RefSeq"/>
        </authorList>
    </citation>
    <scope>IDENTIFICATION</scope>
</reference>
<dbReference type="PANTHER" id="PTHR20772">
    <property type="entry name" value="PROTEIN FMP42"/>
    <property type="match status" value="1"/>
</dbReference>
<dbReference type="AlphaFoldDB" id="A0A6P6S0B0"/>
<proteinExistence type="inferred from homology"/>
<comment type="similarity">
    <text evidence="2">Belongs to the SLC43A transporter (TC 2.A.1.44) family.</text>
</comment>
<keyword evidence="6 8" id="KW-1133">Transmembrane helix</keyword>
<dbReference type="GO" id="GO:0016020">
    <property type="term" value="C:membrane"/>
    <property type="evidence" value="ECO:0007669"/>
    <property type="project" value="UniProtKB-SubCell"/>
</dbReference>
<feature type="transmembrane region" description="Helical" evidence="8">
    <location>
        <begin position="70"/>
        <end position="90"/>
    </location>
</feature>
<evidence type="ECO:0000256" key="3">
    <source>
        <dbReference type="ARBA" id="ARBA00022448"/>
    </source>
</evidence>
<evidence type="ECO:0000256" key="5">
    <source>
        <dbReference type="ARBA" id="ARBA00022970"/>
    </source>
</evidence>
<dbReference type="SUPFAM" id="SSF103473">
    <property type="entry name" value="MFS general substrate transporter"/>
    <property type="match status" value="1"/>
</dbReference>
<dbReference type="GeneID" id="34619565"/>
<sequence>MPYAFLTGPWYLNWTPFNDLLVKEGVYAWLCSSPGALETPIGGVGGEGLHDGGSREGFVRGRCLAQEEALSNLFTVVSMTTFCCSVFSGLLLDHVGARMCAVTGWSLMIGGWLLVCCSSSRFNGYGVGLGLLGASIDAAFFPLIAEARHSGPKSGFAVATLGACRSGAFSVPLALRALNSRAGLSLSALSIFVGVIPCLLCVVVALLCLPPGIPLYTLIKARKTRRGPPLSTQAALADGLSGGVVVNPCFSNARARTAGFSESTAAKATTCATVAAALARTAADTGEKDGDLAVAAAAGDPLASEESLLGMRGRRSPPASGSYQGSQHAFLVDIVSELRSPHFLFLVPVAFTNVLSASFYLPSGSYLLPDAYDMSQVAHILPCVFAPIWGYAADVVGVVPTMAVCNLVALTAHALLLPLPAAPLAQQEASAVLSAARLGFLATQVYCYCNVVFSARNLGTLIGITWTIAGLGPLVAGTMRQRSLETGDFRSMLSITVGLAGINVILIAALFFLLRKRPVTACRQREDERPHIHSHNARAQKKAPIFVAIDRCSRALALLRGPPGPPEAPLLISSCLALRILPKRQETLFLRLRPWVGGASGTKKSLTAKGVLRTY</sequence>
<evidence type="ECO:0000256" key="6">
    <source>
        <dbReference type="ARBA" id="ARBA00022989"/>
    </source>
</evidence>
<feature type="transmembrane region" description="Helical" evidence="8">
    <location>
        <begin position="187"/>
        <end position="213"/>
    </location>
</feature>
<feature type="transmembrane region" description="Helical" evidence="8">
    <location>
        <begin position="491"/>
        <end position="514"/>
    </location>
</feature>
<keyword evidence="9" id="KW-1185">Reference proteome</keyword>
<dbReference type="Proteomes" id="UP000515125">
    <property type="component" value="Unplaced"/>
</dbReference>
<feature type="transmembrane region" description="Helical" evidence="8">
    <location>
        <begin position="431"/>
        <end position="453"/>
    </location>
</feature>
<name>A0A6P6S0B0_9EIME</name>
<evidence type="ECO:0000256" key="7">
    <source>
        <dbReference type="ARBA" id="ARBA00023136"/>
    </source>
</evidence>
<feature type="transmembrane region" description="Helical" evidence="8">
    <location>
        <begin position="398"/>
        <end position="419"/>
    </location>
</feature>
<feature type="transmembrane region" description="Helical" evidence="8">
    <location>
        <begin position="374"/>
        <end position="392"/>
    </location>
</feature>
<accession>A0A6P6S0B0</accession>